<organism evidence="2 3">
    <name type="scientific">Anaerosalibacter bizertensis</name>
    <dbReference type="NCBI Taxonomy" id="932217"/>
    <lineage>
        <taxon>Bacteria</taxon>
        <taxon>Bacillati</taxon>
        <taxon>Bacillota</taxon>
        <taxon>Tissierellia</taxon>
        <taxon>Tissierellales</taxon>
        <taxon>Sporanaerobacteraceae</taxon>
        <taxon>Anaerosalibacter</taxon>
    </lineage>
</organism>
<feature type="coiled-coil region" evidence="1">
    <location>
        <begin position="1058"/>
        <end position="1099"/>
    </location>
</feature>
<evidence type="ECO:0000313" key="3">
    <source>
        <dbReference type="Proteomes" id="UP000462760"/>
    </source>
</evidence>
<dbReference type="PANTHER" id="PTHR23159:SF31">
    <property type="entry name" value="CENTROSOME-ASSOCIATED PROTEIN CEP250 ISOFORM X1"/>
    <property type="match status" value="1"/>
</dbReference>
<dbReference type="PANTHER" id="PTHR23159">
    <property type="entry name" value="CENTROSOMAL PROTEIN 2"/>
    <property type="match status" value="1"/>
</dbReference>
<reference evidence="2 3" key="1">
    <citation type="submission" date="2019-08" db="EMBL/GenBank/DDBJ databases">
        <title>In-depth cultivation of the pig gut microbiome towards novel bacterial diversity and tailored functional studies.</title>
        <authorList>
            <person name="Wylensek D."/>
            <person name="Hitch T.C.A."/>
            <person name="Clavel T."/>
        </authorList>
    </citation>
    <scope>NUCLEOTIDE SEQUENCE [LARGE SCALE GENOMIC DNA]</scope>
    <source>
        <strain evidence="2 3">Med78-601-WT-4W-RMD-3</strain>
    </source>
</reference>
<comment type="caution">
    <text evidence="2">The sequence shown here is derived from an EMBL/GenBank/DDBJ whole genome shotgun (WGS) entry which is preliminary data.</text>
</comment>
<sequence length="1475" mass="175583">MPSISKIRFTNAIYDNGEKRYNDELFIFDGYNGAILLENGGGKTTFIQIALQAILPHADLGDRKIRETLSLEGTPCHVAIEWIINEVPRRYALTCVTLFLNNGKLDSYKYVYEYDEHNDENSIENIPFVKETIDGKERPASKEEMGDYYQYMCRENINSKIFPTIKAYHKYIEENFKIIPKEWRRIGIINGEEGDVDEFFEGCKSTTNLVDKLLIPTVEEAMAGNGAEDFADTFEEQREHFKQHNRLRKSIDESKEIQNKIEEYVNIYNEYNNSIEEYNRWKSYGKAVYKYISNEEEDIKIKLDENESYQNKYEEDSIELERMKDSYRLNSLKNQLLISKLKYEEILKDYEIIKDELDAKEANIQNLKIAKYKKDIKELEDEISLYNKQLENLKKDEEISEIQEELKLNSSNIKNYYSLELEKLNEDINKLNNKEKTYEKELEKFQMDKSKLDREWDKLNEEIIRLNQDIKNNKEYMEKINKEILSNIETEKIENEYPKWTKKVGYIEKYLVDCQENISSIKDEKESIKIELMKYREAIDKLSSDKATVVEKINNIENEEKDLLSTIKEYIPNLFHINSIYTKQEQIINTLENRCEKLRKEKENLIIEERIVHRFIDDYEDNKYFTAEPLLGKWVEQWKDQFSFLESGFEFIERVAAITNKNQKEYYKFYPYLAMAIIVADNEKNKLKVKLENNLDKITYPIIILSQSNAQSIIRNKYEIEDDYIYLYPSIWENNIGITDFKYNKFEIGKKAEVVTQNRKDKENELNNYDNLHINTIEFLNKYPYKDYLIPLKNELKNIEEKMYNIKNIYNEKSKRIEEIDDELENINNEIKKSNEEKNILNNKIEKALNYIRKKREIDVIKKEVSQLKNIKDKKKIEISRLDKLIKNSEQGIAKLKDRINDKNKQADSIINSELYIEVKDSIPIYSNISIEVLKKERIDIKDRLDRKQKNRSFIEDNKNRSLKTIKKYEKSLKNEIKSAIYPIDEKMVFPLHGEDEVEELINDIRELRPKVDEIEKKKDNAERKYFSAWDKYHFNEEKFFEKHDSIMEFTEPLDIIKERINEKKRELDKRYEYLIETEKELNSEYNSIKEALNLLERKDERYGYLTNEIKPDVLSEEITTELSYNRKKYIDELIKALEDISYKVENKEKKVSKEKSKFESFCEDSIKEPRLKNMAISGINYKDSFEELVKWKRIIDKNIDRNIGILEEDMMQHDKEINQFINHLHSYLKTLADEIRTISNKTKIKVGDNWKAVYIIDVPNWEDEVGKERLIESINYLLKDIEDIGFKDEDGNENKASVRKYIENRFQGKELLRVVMGNDKIKVRCRKVTNDGKVSSRPISWEQSNKWSGGEKWSKNMTLFLGILNYLAEKSQSISYNQKRSRTVLLDNPFGKASSDHVLDPVFFIAEQLGFQIIALTAHSEGKYIRDFFPVVYSCRLRPSVDNKTQIIGKEKEIRYAFFKDKDPQALIRLGDAE</sequence>
<evidence type="ECO:0000256" key="1">
    <source>
        <dbReference type="SAM" id="Coils"/>
    </source>
</evidence>
<evidence type="ECO:0000313" key="2">
    <source>
        <dbReference type="EMBL" id="MSS43219.1"/>
    </source>
</evidence>
<dbReference type="OrthoDB" id="9815057at2"/>
<proteinExistence type="predicted"/>
<dbReference type="Proteomes" id="UP000462760">
    <property type="component" value="Unassembled WGS sequence"/>
</dbReference>
<name>A0A844FGV5_9FIRM</name>
<protein>
    <recommendedName>
        <fullName evidence="4">Chromosome segregation ATPase</fullName>
    </recommendedName>
</protein>
<feature type="coiled-coil region" evidence="1">
    <location>
        <begin position="511"/>
        <end position="608"/>
    </location>
</feature>
<feature type="coiled-coil region" evidence="1">
    <location>
        <begin position="810"/>
        <end position="951"/>
    </location>
</feature>
<keyword evidence="1" id="KW-0175">Coiled coil</keyword>
<gene>
    <name evidence="2" type="ORF">FYJ27_05670</name>
</gene>
<feature type="coiled-coil region" evidence="1">
    <location>
        <begin position="254"/>
        <end position="483"/>
    </location>
</feature>
<evidence type="ECO:0008006" key="4">
    <source>
        <dbReference type="Google" id="ProtNLM"/>
    </source>
</evidence>
<dbReference type="EMBL" id="VULR01000006">
    <property type="protein sequence ID" value="MSS43219.1"/>
    <property type="molecule type" value="Genomic_DNA"/>
</dbReference>
<dbReference type="RefSeq" id="WP_154483899.1">
    <property type="nucleotide sequence ID" value="NZ_VULR01000006.1"/>
</dbReference>
<feature type="coiled-coil region" evidence="1">
    <location>
        <begin position="998"/>
        <end position="1025"/>
    </location>
</feature>
<accession>A0A844FGV5</accession>